<keyword evidence="1" id="KW-1133">Transmembrane helix</keyword>
<gene>
    <name evidence="2" type="ORF">PQI24_11205</name>
</gene>
<reference evidence="2 3" key="1">
    <citation type="submission" date="2023-01" db="EMBL/GenBank/DDBJ databases">
        <title>Trichodesmium-associated heterotrophic epibiont bacteria.</title>
        <authorList>
            <person name="Cleveland C.S."/>
            <person name="Webb E.A."/>
        </authorList>
    </citation>
    <scope>NUCLEOTIDE SEQUENCE [LARGE SCALE GENOMIC DNA]</scope>
    <source>
        <strain evidence="2 3">USCH2</strain>
    </source>
</reference>
<evidence type="ECO:0008006" key="4">
    <source>
        <dbReference type="Google" id="ProtNLM"/>
    </source>
</evidence>
<keyword evidence="1" id="KW-0472">Membrane</keyword>
<evidence type="ECO:0000313" key="2">
    <source>
        <dbReference type="EMBL" id="MEJ6496605.1"/>
    </source>
</evidence>
<name>A0ABU8SVZ8_9GAMM</name>
<dbReference type="Proteomes" id="UP001377972">
    <property type="component" value="Unassembled WGS sequence"/>
</dbReference>
<keyword evidence="3" id="KW-1185">Reference proteome</keyword>
<evidence type="ECO:0000313" key="3">
    <source>
        <dbReference type="Proteomes" id="UP001377972"/>
    </source>
</evidence>
<sequence length="78" mass="9106">MALENHPMWRLPKHHLDLKSSHDHVHWVELFYDLIHVVIIFLLGNFLSDHLHLQVCSSPYGLRGLTPAFLIHSMSVLM</sequence>
<proteinExistence type="predicted"/>
<comment type="caution">
    <text evidence="2">The sequence shown here is derived from an EMBL/GenBank/DDBJ whole genome shotgun (WGS) entry which is preliminary data.</text>
</comment>
<dbReference type="RefSeq" id="WP_339980959.1">
    <property type="nucleotide sequence ID" value="NZ_JAQPZS010000009.1"/>
</dbReference>
<keyword evidence="1" id="KW-0812">Transmembrane</keyword>
<feature type="transmembrane region" description="Helical" evidence="1">
    <location>
        <begin position="30"/>
        <end position="48"/>
    </location>
</feature>
<accession>A0ABU8SVZ8</accession>
<evidence type="ECO:0000256" key="1">
    <source>
        <dbReference type="SAM" id="Phobius"/>
    </source>
</evidence>
<organism evidence="2 3">
    <name type="scientific">Pseudoalteromonas lipolytica</name>
    <dbReference type="NCBI Taxonomy" id="570156"/>
    <lineage>
        <taxon>Bacteria</taxon>
        <taxon>Pseudomonadati</taxon>
        <taxon>Pseudomonadota</taxon>
        <taxon>Gammaproteobacteria</taxon>
        <taxon>Alteromonadales</taxon>
        <taxon>Pseudoalteromonadaceae</taxon>
        <taxon>Pseudoalteromonas</taxon>
    </lineage>
</organism>
<protein>
    <recommendedName>
        <fullName evidence="4">Low temperature requirement A protein (LtrA)</fullName>
    </recommendedName>
</protein>
<dbReference type="EMBL" id="JAQPZS010000009">
    <property type="protein sequence ID" value="MEJ6496605.1"/>
    <property type="molecule type" value="Genomic_DNA"/>
</dbReference>